<evidence type="ECO:0000256" key="11">
    <source>
        <dbReference type="RuleBase" id="RU003357"/>
    </source>
</evidence>
<dbReference type="InterPro" id="IPR000531">
    <property type="entry name" value="Beta-barrel_TonB"/>
</dbReference>
<dbReference type="SUPFAM" id="SSF56935">
    <property type="entry name" value="Porins"/>
    <property type="match status" value="1"/>
</dbReference>
<dbReference type="PANTHER" id="PTHR30069:SF29">
    <property type="entry name" value="HEMOGLOBIN AND HEMOGLOBIN-HAPTOGLOBIN-BINDING PROTEIN 1-RELATED"/>
    <property type="match status" value="1"/>
</dbReference>
<accession>A0A1I2EUZ3</accession>
<dbReference type="InterPro" id="IPR039426">
    <property type="entry name" value="TonB-dep_rcpt-like"/>
</dbReference>
<evidence type="ECO:0000259" key="13">
    <source>
        <dbReference type="Pfam" id="PF00593"/>
    </source>
</evidence>
<dbReference type="Pfam" id="PF07715">
    <property type="entry name" value="Plug"/>
    <property type="match status" value="1"/>
</dbReference>
<evidence type="ECO:0000256" key="3">
    <source>
        <dbReference type="ARBA" id="ARBA00022452"/>
    </source>
</evidence>
<dbReference type="GO" id="GO:0015344">
    <property type="term" value="F:siderophore uptake transmembrane transporter activity"/>
    <property type="evidence" value="ECO:0007669"/>
    <property type="project" value="TreeGrafter"/>
</dbReference>
<evidence type="ECO:0000256" key="12">
    <source>
        <dbReference type="SAM" id="SignalP"/>
    </source>
</evidence>
<dbReference type="Proteomes" id="UP000198598">
    <property type="component" value="Unassembled WGS sequence"/>
</dbReference>
<dbReference type="Pfam" id="PF00593">
    <property type="entry name" value="TonB_dep_Rec_b-barrel"/>
    <property type="match status" value="1"/>
</dbReference>
<comment type="similarity">
    <text evidence="10 11">Belongs to the TonB-dependent receptor family.</text>
</comment>
<evidence type="ECO:0000256" key="9">
    <source>
        <dbReference type="ARBA" id="ARBA00023237"/>
    </source>
</evidence>
<dbReference type="GO" id="GO:0044718">
    <property type="term" value="P:siderophore transmembrane transport"/>
    <property type="evidence" value="ECO:0007669"/>
    <property type="project" value="TreeGrafter"/>
</dbReference>
<dbReference type="Gene3D" id="2.60.40.1120">
    <property type="entry name" value="Carboxypeptidase-like, regulatory domain"/>
    <property type="match status" value="1"/>
</dbReference>
<feature type="domain" description="TonB-dependent receptor plug" evidence="14">
    <location>
        <begin position="142"/>
        <end position="224"/>
    </location>
</feature>
<keyword evidence="3 10" id="KW-1134">Transmembrane beta strand</keyword>
<evidence type="ECO:0000256" key="7">
    <source>
        <dbReference type="ARBA" id="ARBA00023136"/>
    </source>
</evidence>
<name>A0A1I2EUZ3_9BACT</name>
<dbReference type="InterPro" id="IPR036942">
    <property type="entry name" value="Beta-barrel_TonB_sf"/>
</dbReference>
<dbReference type="AlphaFoldDB" id="A0A1I2EUZ3"/>
<evidence type="ECO:0000256" key="10">
    <source>
        <dbReference type="PROSITE-ProRule" id="PRU01360"/>
    </source>
</evidence>
<keyword evidence="6 11" id="KW-0798">TonB box</keyword>
<keyword evidence="16" id="KW-1185">Reference proteome</keyword>
<dbReference type="SUPFAM" id="SSF49464">
    <property type="entry name" value="Carboxypeptidase regulatory domain-like"/>
    <property type="match status" value="1"/>
</dbReference>
<dbReference type="Gene3D" id="2.40.170.20">
    <property type="entry name" value="TonB-dependent receptor, beta-barrel domain"/>
    <property type="match status" value="1"/>
</dbReference>
<evidence type="ECO:0000313" key="15">
    <source>
        <dbReference type="EMBL" id="SFE96040.1"/>
    </source>
</evidence>
<organism evidence="15 16">
    <name type="scientific">Spirosoma endophyticum</name>
    <dbReference type="NCBI Taxonomy" id="662367"/>
    <lineage>
        <taxon>Bacteria</taxon>
        <taxon>Pseudomonadati</taxon>
        <taxon>Bacteroidota</taxon>
        <taxon>Cytophagia</taxon>
        <taxon>Cytophagales</taxon>
        <taxon>Cytophagaceae</taxon>
        <taxon>Spirosoma</taxon>
    </lineage>
</organism>
<dbReference type="OrthoDB" id="1111684at2"/>
<dbReference type="STRING" id="662367.SAMN05216167_12337"/>
<keyword evidence="8 15" id="KW-0675">Receptor</keyword>
<dbReference type="InterPro" id="IPR037066">
    <property type="entry name" value="Plug_dom_sf"/>
</dbReference>
<evidence type="ECO:0000256" key="1">
    <source>
        <dbReference type="ARBA" id="ARBA00004571"/>
    </source>
</evidence>
<feature type="domain" description="TonB-dependent receptor-like beta-barrel" evidence="13">
    <location>
        <begin position="313"/>
        <end position="763"/>
    </location>
</feature>
<dbReference type="InterPro" id="IPR008969">
    <property type="entry name" value="CarboxyPept-like_regulatory"/>
</dbReference>
<gene>
    <name evidence="15" type="ORF">SAMN05216167_12337</name>
</gene>
<dbReference type="GO" id="GO:0009279">
    <property type="term" value="C:cell outer membrane"/>
    <property type="evidence" value="ECO:0007669"/>
    <property type="project" value="UniProtKB-SubCell"/>
</dbReference>
<evidence type="ECO:0000256" key="6">
    <source>
        <dbReference type="ARBA" id="ARBA00023077"/>
    </source>
</evidence>
<dbReference type="Gene3D" id="2.170.130.10">
    <property type="entry name" value="TonB-dependent receptor, plug domain"/>
    <property type="match status" value="1"/>
</dbReference>
<dbReference type="Pfam" id="PF13715">
    <property type="entry name" value="CarbopepD_reg_2"/>
    <property type="match status" value="1"/>
</dbReference>
<keyword evidence="4 10" id="KW-0812">Transmembrane</keyword>
<keyword evidence="7 10" id="KW-0472">Membrane</keyword>
<evidence type="ECO:0000259" key="14">
    <source>
        <dbReference type="Pfam" id="PF07715"/>
    </source>
</evidence>
<evidence type="ECO:0000313" key="16">
    <source>
        <dbReference type="Proteomes" id="UP000198598"/>
    </source>
</evidence>
<dbReference type="InterPro" id="IPR012910">
    <property type="entry name" value="Plug_dom"/>
</dbReference>
<feature type="chain" id="PRO_5011464121" evidence="12">
    <location>
        <begin position="21"/>
        <end position="803"/>
    </location>
</feature>
<keyword evidence="2 10" id="KW-0813">Transport</keyword>
<protein>
    <submittedName>
        <fullName evidence="15">TonB-dependent Receptor Plug Domain</fullName>
    </submittedName>
</protein>
<dbReference type="PROSITE" id="PS52016">
    <property type="entry name" value="TONB_DEPENDENT_REC_3"/>
    <property type="match status" value="1"/>
</dbReference>
<sequence length="803" mass="89883">MHRRLLISFLILLGGSPLLAQPTYTLSGIVRDSASGQPIVRAAVILDYEKSTRGTYTDTQGHFAITASAGQHIVVVRSLGYVPFRTTLYLRENRDLPIFLPSVASQLEEVVVLSKGYDRNVRQPLLGVSQINIATLKKMPAALGEVDILRSLQMLPGVTSVGEAANGLNIRGGTTDQNLILLDDTPIFNPTHMFGLFSVFPPDAVGSLDLYKGNVPARYGGRAASVLDISLRNPDLNVLRLSGGVSLVANRLTLETPIVKEKLALLVSGRGAFNDFLLRAVSPRFANIRAKFGDGTAKLFWRVNDRNTVSAMGYFSQDLFQTNLLGSLANINALNTQYAQQTANGMVRWFHQVNDRVNVQITALVAQYIPRIISTEDSNANNVVLKQSLLQRQIKSNLNYQLANQKIEVGMSGTHYRLNPGELIPGNSLAVNYQKTPLEQALELAIHVEDEISLSDKLAVSAGLRYSHFLNLGPSVVRRYRSDGAANGEVPEATSVVDSTVYGAGQVSQQYGGLEPRIGLRYALTPNSSIKLGYNLMRQYLQTITNTTTPLPTSRWKTADAHIQPQVSQLWSAGYFRNAKNNIFELSAEVYWRSTQHILDYKPGADFLLQPYPETQLLPGKSNAYGLEVMVAKKKGELTGWINYTFARTLNQVNQGVDFQQQINGGNWYRANYDRPHSVNLSLTLNQGKHHSFSFNVAYSTGRTYTAPEGFIFYQNRTYPYYNGRNQYRLPDYHRLDFAWNIYNPSMKNRRWQGHWTFTVYNLYGRKNVYSIFYRTEGQATNPYRLSIFGAPIPSLTYNFEFK</sequence>
<dbReference type="RefSeq" id="WP_093833422.1">
    <property type="nucleotide sequence ID" value="NZ_FOLQ01000023.1"/>
</dbReference>
<comment type="subcellular location">
    <subcellularLocation>
        <location evidence="1 10">Cell outer membrane</location>
        <topology evidence="1 10">Multi-pass membrane protein</topology>
    </subcellularLocation>
</comment>
<dbReference type="PANTHER" id="PTHR30069">
    <property type="entry name" value="TONB-DEPENDENT OUTER MEMBRANE RECEPTOR"/>
    <property type="match status" value="1"/>
</dbReference>
<evidence type="ECO:0000256" key="4">
    <source>
        <dbReference type="ARBA" id="ARBA00022692"/>
    </source>
</evidence>
<reference evidence="15 16" key="1">
    <citation type="submission" date="2016-10" db="EMBL/GenBank/DDBJ databases">
        <authorList>
            <person name="de Groot N.N."/>
        </authorList>
    </citation>
    <scope>NUCLEOTIDE SEQUENCE [LARGE SCALE GENOMIC DNA]</scope>
    <source>
        <strain evidence="15 16">DSM 26130</strain>
    </source>
</reference>
<dbReference type="EMBL" id="FOLQ01000023">
    <property type="protein sequence ID" value="SFE96040.1"/>
    <property type="molecule type" value="Genomic_DNA"/>
</dbReference>
<evidence type="ECO:0000256" key="5">
    <source>
        <dbReference type="ARBA" id="ARBA00022729"/>
    </source>
</evidence>
<keyword evidence="5 12" id="KW-0732">Signal</keyword>
<evidence type="ECO:0000256" key="2">
    <source>
        <dbReference type="ARBA" id="ARBA00022448"/>
    </source>
</evidence>
<keyword evidence="9 10" id="KW-0998">Cell outer membrane</keyword>
<evidence type="ECO:0000256" key="8">
    <source>
        <dbReference type="ARBA" id="ARBA00023170"/>
    </source>
</evidence>
<proteinExistence type="inferred from homology"/>
<feature type="signal peptide" evidence="12">
    <location>
        <begin position="1"/>
        <end position="20"/>
    </location>
</feature>